<name>A0A9D4YT51_CHLVU</name>
<evidence type="ECO:0000256" key="1">
    <source>
        <dbReference type="ARBA" id="ARBA00004141"/>
    </source>
</evidence>
<evidence type="ECO:0000256" key="5">
    <source>
        <dbReference type="ARBA" id="ARBA00023136"/>
    </source>
</evidence>
<dbReference type="EMBL" id="SIDB01000013">
    <property type="protein sequence ID" value="KAI3424421.1"/>
    <property type="molecule type" value="Genomic_DNA"/>
</dbReference>
<reference evidence="7" key="1">
    <citation type="journal article" date="2019" name="Plant J.">
        <title>Chlorella vulgaris genome assembly and annotation reveals the molecular basis for metabolic acclimation to high light conditions.</title>
        <authorList>
            <person name="Cecchin M."/>
            <person name="Marcolungo L."/>
            <person name="Rossato M."/>
            <person name="Girolomoni L."/>
            <person name="Cosentino E."/>
            <person name="Cuine S."/>
            <person name="Li-Beisson Y."/>
            <person name="Delledonne M."/>
            <person name="Ballottari M."/>
        </authorList>
    </citation>
    <scope>NUCLEOTIDE SEQUENCE</scope>
    <source>
        <strain evidence="7">211/11P</strain>
    </source>
</reference>
<dbReference type="GO" id="GO:0008250">
    <property type="term" value="C:oligosaccharyltransferase complex"/>
    <property type="evidence" value="ECO:0007669"/>
    <property type="project" value="UniProtKB-UniRule"/>
</dbReference>
<keyword evidence="5 6" id="KW-0472">Membrane</keyword>
<evidence type="ECO:0000313" key="8">
    <source>
        <dbReference type="Proteomes" id="UP001055712"/>
    </source>
</evidence>
<dbReference type="AlphaFoldDB" id="A0A9D4YT51"/>
<reference evidence="7" key="2">
    <citation type="submission" date="2020-11" db="EMBL/GenBank/DDBJ databases">
        <authorList>
            <person name="Cecchin M."/>
            <person name="Marcolungo L."/>
            <person name="Rossato M."/>
            <person name="Girolomoni L."/>
            <person name="Cosentino E."/>
            <person name="Cuine S."/>
            <person name="Li-Beisson Y."/>
            <person name="Delledonne M."/>
            <person name="Ballottari M."/>
        </authorList>
    </citation>
    <scope>NUCLEOTIDE SEQUENCE</scope>
    <source>
        <strain evidence="7">211/11P</strain>
        <tissue evidence="7">Whole cell</tissue>
    </source>
</reference>
<comment type="caution">
    <text evidence="7">The sequence shown here is derived from an EMBL/GenBank/DDBJ whole genome shotgun (WGS) entry which is preliminary data.</text>
</comment>
<keyword evidence="8" id="KW-1185">Reference proteome</keyword>
<protein>
    <recommendedName>
        <fullName evidence="6">Dolichyl-diphosphooligosaccharide-protein glycosyltransferase subunit OST5</fullName>
    </recommendedName>
</protein>
<evidence type="ECO:0000256" key="4">
    <source>
        <dbReference type="ARBA" id="ARBA00022989"/>
    </source>
</evidence>
<comment type="subcellular location">
    <subcellularLocation>
        <location evidence="1 6">Membrane</location>
        <topology evidence="1 6">Multi-pass membrane protein</topology>
    </subcellularLocation>
</comment>
<comment type="similarity">
    <text evidence="2 6">Belongs to the OST5 family.</text>
</comment>
<evidence type="ECO:0000313" key="7">
    <source>
        <dbReference type="EMBL" id="KAI3424421.1"/>
    </source>
</evidence>
<keyword evidence="4 6" id="KW-1133">Transmembrane helix</keyword>
<evidence type="ECO:0000256" key="2">
    <source>
        <dbReference type="ARBA" id="ARBA00009825"/>
    </source>
</evidence>
<accession>A0A9D4YT51</accession>
<keyword evidence="3 6" id="KW-0812">Transmembrane</keyword>
<feature type="transmembrane region" description="Helical" evidence="6">
    <location>
        <begin position="20"/>
        <end position="37"/>
    </location>
</feature>
<sequence>MDPSLVPVSGPVPPHLLPPLTVILLSLGAVTSTLFYVREQLGGRRVSLAQEAMLAAAAAGSLGFGTLFLLLWCGVYLG</sequence>
<evidence type="ECO:0000256" key="3">
    <source>
        <dbReference type="ARBA" id="ARBA00022692"/>
    </source>
</evidence>
<comment type="subunit">
    <text evidence="6">Component of the oligosaccharyltransferase (OST) complex.</text>
</comment>
<dbReference type="InterPro" id="IPR007915">
    <property type="entry name" value="TMEM258/Ost5"/>
</dbReference>
<organism evidence="7 8">
    <name type="scientific">Chlorella vulgaris</name>
    <name type="common">Green alga</name>
    <dbReference type="NCBI Taxonomy" id="3077"/>
    <lineage>
        <taxon>Eukaryota</taxon>
        <taxon>Viridiplantae</taxon>
        <taxon>Chlorophyta</taxon>
        <taxon>core chlorophytes</taxon>
        <taxon>Trebouxiophyceae</taxon>
        <taxon>Chlorellales</taxon>
        <taxon>Chlorellaceae</taxon>
        <taxon>Chlorella clade</taxon>
        <taxon>Chlorella</taxon>
    </lineage>
</organism>
<proteinExistence type="inferred from homology"/>
<feature type="transmembrane region" description="Helical" evidence="6">
    <location>
        <begin position="53"/>
        <end position="77"/>
    </location>
</feature>
<gene>
    <name evidence="7" type="ORF">D9Q98_009973</name>
</gene>
<comment type="function">
    <text evidence="6">Subunit of the oligosaccharyl transferase (OST) complex that catalyzes the initial transfer of a defined glycan (Glc(3)Man(9)GlcNAc(2) in eukaryotes) from the lipid carrier dolichol-pyrophosphate to an asparagine residue within an Asn-X-Ser/Thr consensus motif in nascent polypeptide chains, the first step in protein N-glycosylation. N-glycosylation occurs cotranslationally and the complex associates with the Sec61 complex at the channel-forming translocon complex that mediates protein translocation across the endoplasmic reticulum (ER). All subunits are required for a maximal enzyme activity.</text>
</comment>
<dbReference type="Pfam" id="PF05251">
    <property type="entry name" value="Ost5"/>
    <property type="match status" value="1"/>
</dbReference>
<dbReference type="Proteomes" id="UP001055712">
    <property type="component" value="Unassembled WGS sequence"/>
</dbReference>
<dbReference type="PANTHER" id="PTHR13636">
    <property type="entry name" value="TRANSMEMBRANE PROTEIN 258"/>
    <property type="match status" value="1"/>
</dbReference>
<evidence type="ECO:0000256" key="6">
    <source>
        <dbReference type="RuleBase" id="RU367008"/>
    </source>
</evidence>
<dbReference type="GO" id="GO:0006487">
    <property type="term" value="P:protein N-linked glycosylation"/>
    <property type="evidence" value="ECO:0007669"/>
    <property type="project" value="UniProtKB-UniRule"/>
</dbReference>